<dbReference type="PANTHER" id="PTHR11070:SF45">
    <property type="entry name" value="DNA 3'-5' HELICASE"/>
    <property type="match status" value="1"/>
</dbReference>
<evidence type="ECO:0000256" key="2">
    <source>
        <dbReference type="ARBA" id="ARBA00022801"/>
    </source>
</evidence>
<feature type="binding site" evidence="5">
    <location>
        <begin position="211"/>
        <end position="218"/>
    </location>
    <ligand>
        <name>ATP</name>
        <dbReference type="ChEBI" id="CHEBI:30616"/>
    </ligand>
</feature>
<gene>
    <name evidence="7" type="ORF">SAMN04487820_104166</name>
</gene>
<dbReference type="InterPro" id="IPR000212">
    <property type="entry name" value="DNA_helicase_UvrD/REP"/>
</dbReference>
<dbReference type="Pfam" id="PF13538">
    <property type="entry name" value="UvrD_C_2"/>
    <property type="match status" value="1"/>
</dbReference>
<dbReference type="RefSeq" id="WP_092627567.1">
    <property type="nucleotide sequence ID" value="NZ_FNFM01000004.1"/>
</dbReference>
<dbReference type="Gene3D" id="3.40.50.300">
    <property type="entry name" value="P-loop containing nucleotide triphosphate hydrolases"/>
    <property type="match status" value="3"/>
</dbReference>
<dbReference type="Proteomes" id="UP000199213">
    <property type="component" value="Unassembled WGS sequence"/>
</dbReference>
<dbReference type="InterPro" id="IPR014016">
    <property type="entry name" value="UvrD-like_ATP-bd"/>
</dbReference>
<accession>A0A1G8Z0W9</accession>
<dbReference type="InterPro" id="IPR027417">
    <property type="entry name" value="P-loop_NTPase"/>
</dbReference>
<name>A0A1G8Z0W9_ACTMZ</name>
<reference evidence="8" key="1">
    <citation type="submission" date="2016-10" db="EMBL/GenBank/DDBJ databases">
        <authorList>
            <person name="Varghese N."/>
            <person name="Submissions S."/>
        </authorList>
    </citation>
    <scope>NUCLEOTIDE SEQUENCE [LARGE SCALE GENOMIC DNA]</scope>
    <source>
        <strain evidence="8">DSM 45460</strain>
    </source>
</reference>
<dbReference type="GO" id="GO:0003677">
    <property type="term" value="F:DNA binding"/>
    <property type="evidence" value="ECO:0007669"/>
    <property type="project" value="InterPro"/>
</dbReference>
<dbReference type="OrthoDB" id="9787585at2"/>
<dbReference type="EMBL" id="FNFM01000004">
    <property type="protein sequence ID" value="SDK08617.1"/>
    <property type="molecule type" value="Genomic_DNA"/>
</dbReference>
<dbReference type="GO" id="GO:0005524">
    <property type="term" value="F:ATP binding"/>
    <property type="evidence" value="ECO:0007669"/>
    <property type="project" value="UniProtKB-UniRule"/>
</dbReference>
<organism evidence="7 8">
    <name type="scientific">Actinopolyspora mzabensis</name>
    <dbReference type="NCBI Taxonomy" id="995066"/>
    <lineage>
        <taxon>Bacteria</taxon>
        <taxon>Bacillati</taxon>
        <taxon>Actinomycetota</taxon>
        <taxon>Actinomycetes</taxon>
        <taxon>Actinopolysporales</taxon>
        <taxon>Actinopolysporaceae</taxon>
        <taxon>Actinopolyspora</taxon>
    </lineage>
</organism>
<sequence>MSETRADRELDHADSVAAEQRYVSMLYDKLDELRRYNSKRLAETLRETGGTPQARTERDISTKMHIDKLSQLSAVENGLCFGRLDLDSEERFHIGRLGLFDEENEYAPLLIDWRAPAARPFYLATAASRDGVIRRRHIRTTRRTVTDLEDEVLDLDSAEQGSHLGLAGEATLLAALDERRTGQMGDIVATIQAEQDNIIRSGMNGVLVVQGGPGTGKTAVALHRAAYLLYTYRQQLTKRGVLVVGPNKTFLRYIGQVLPSLGETGVLLSTVGELYPGVVATATDTATAAELKGRTEMVSVLNNAVRDRQQVPRKYIEVTFDREPLHIDKSTCSQARTKARRARKPHNEARKIFRREMFSALALQVADRLGRDLLDQRDIDDIAAELRADSQVCEVLEQLWPEIEPTTLLDELLSSPERMKKAARRYFDESQRQAMLREPGSEWTPADAPLLDELAELLGEDDSEQQQAQLRQEREELAYAEGVLHIMEQDEEIMDPERLRVSDVLDADLLADRNRTNSELTAAERAAGDRTWTFGHVIVDEAQELSAMAWRVIMRRCPSRSMTVVGDIAQTGSAAGASSWHDVLGPYVARRWRLEELTINYRTPSEIMSMATPLLAEMDVDLSVPTSVRSTGIEPSLERASKDEGAARTARLAAEELEAVEGGHVAVLCPPDRREEFGDEISALIPRAAVGPRPEGLEAPVMVLSVDQAKGLEFDSVIVADPAGILEQSPRGVNDIYVALTRTTTRLSVVHHGDLPTPLEAPEN</sequence>
<dbReference type="PANTHER" id="PTHR11070">
    <property type="entry name" value="UVRD / RECB / PCRA DNA HELICASE FAMILY MEMBER"/>
    <property type="match status" value="1"/>
</dbReference>
<dbReference type="InterPro" id="IPR027785">
    <property type="entry name" value="UvrD-like_helicase_C"/>
</dbReference>
<dbReference type="PROSITE" id="PS51198">
    <property type="entry name" value="UVRD_HELICASE_ATP_BIND"/>
    <property type="match status" value="1"/>
</dbReference>
<keyword evidence="8" id="KW-1185">Reference proteome</keyword>
<dbReference type="GO" id="GO:0043138">
    <property type="term" value="F:3'-5' DNA helicase activity"/>
    <property type="evidence" value="ECO:0007669"/>
    <property type="project" value="TreeGrafter"/>
</dbReference>
<evidence type="ECO:0000259" key="6">
    <source>
        <dbReference type="PROSITE" id="PS51198"/>
    </source>
</evidence>
<proteinExistence type="predicted"/>
<dbReference type="AlphaFoldDB" id="A0A1G8Z0W9"/>
<dbReference type="GO" id="GO:0005829">
    <property type="term" value="C:cytosol"/>
    <property type="evidence" value="ECO:0007669"/>
    <property type="project" value="TreeGrafter"/>
</dbReference>
<keyword evidence="1 5" id="KW-0547">Nucleotide-binding</keyword>
<keyword evidence="2 5" id="KW-0378">Hydrolase</keyword>
<evidence type="ECO:0000313" key="8">
    <source>
        <dbReference type="Proteomes" id="UP000199213"/>
    </source>
</evidence>
<protein>
    <submittedName>
        <fullName evidence="7">DNA helicase IV</fullName>
    </submittedName>
</protein>
<feature type="domain" description="UvrD-like helicase ATP-binding" evidence="6">
    <location>
        <begin position="190"/>
        <end position="604"/>
    </location>
</feature>
<keyword evidence="4 5" id="KW-0067">ATP-binding</keyword>
<evidence type="ECO:0000256" key="4">
    <source>
        <dbReference type="ARBA" id="ARBA00022840"/>
    </source>
</evidence>
<dbReference type="GO" id="GO:0000725">
    <property type="term" value="P:recombinational repair"/>
    <property type="evidence" value="ECO:0007669"/>
    <property type="project" value="TreeGrafter"/>
</dbReference>
<evidence type="ECO:0000256" key="1">
    <source>
        <dbReference type="ARBA" id="ARBA00022741"/>
    </source>
</evidence>
<dbReference type="Pfam" id="PF13245">
    <property type="entry name" value="AAA_19"/>
    <property type="match status" value="1"/>
</dbReference>
<dbReference type="SUPFAM" id="SSF52540">
    <property type="entry name" value="P-loop containing nucleoside triphosphate hydrolases"/>
    <property type="match status" value="1"/>
</dbReference>
<evidence type="ECO:0000256" key="5">
    <source>
        <dbReference type="PROSITE-ProRule" id="PRU00560"/>
    </source>
</evidence>
<evidence type="ECO:0000256" key="3">
    <source>
        <dbReference type="ARBA" id="ARBA00022806"/>
    </source>
</evidence>
<evidence type="ECO:0000313" key="7">
    <source>
        <dbReference type="EMBL" id="SDK08617.1"/>
    </source>
</evidence>
<dbReference type="GO" id="GO:0016787">
    <property type="term" value="F:hydrolase activity"/>
    <property type="evidence" value="ECO:0007669"/>
    <property type="project" value="UniProtKB-UniRule"/>
</dbReference>
<keyword evidence="3 5" id="KW-0347">Helicase</keyword>